<feature type="region of interest" description="Disordered" evidence="1">
    <location>
        <begin position="1"/>
        <end position="41"/>
    </location>
</feature>
<feature type="region of interest" description="Disordered" evidence="1">
    <location>
        <begin position="60"/>
        <end position="104"/>
    </location>
</feature>
<dbReference type="EMBL" id="BMAO01030610">
    <property type="protein sequence ID" value="GFQ69118.1"/>
    <property type="molecule type" value="Genomic_DNA"/>
</dbReference>
<comment type="caution">
    <text evidence="2">The sequence shown here is derived from an EMBL/GenBank/DDBJ whole genome shotgun (WGS) entry which is preliminary data.</text>
</comment>
<name>A0A8X6FX45_TRICU</name>
<feature type="compositionally biased region" description="Basic residues" evidence="1">
    <location>
        <begin position="16"/>
        <end position="30"/>
    </location>
</feature>
<evidence type="ECO:0000256" key="1">
    <source>
        <dbReference type="SAM" id="MobiDB-lite"/>
    </source>
</evidence>
<proteinExistence type="predicted"/>
<dbReference type="AlphaFoldDB" id="A0A8X6FX45"/>
<evidence type="ECO:0000313" key="3">
    <source>
        <dbReference type="Proteomes" id="UP000887116"/>
    </source>
</evidence>
<reference evidence="2" key="1">
    <citation type="submission" date="2020-07" db="EMBL/GenBank/DDBJ databases">
        <title>Multicomponent nature underlies the extraordinary mechanical properties of spider dragline silk.</title>
        <authorList>
            <person name="Kono N."/>
            <person name="Nakamura H."/>
            <person name="Mori M."/>
            <person name="Yoshida Y."/>
            <person name="Ohtoshi R."/>
            <person name="Malay A.D."/>
            <person name="Moran D.A.P."/>
            <person name="Tomita M."/>
            <person name="Numata K."/>
            <person name="Arakawa K."/>
        </authorList>
    </citation>
    <scope>NUCLEOTIDE SEQUENCE</scope>
</reference>
<keyword evidence="3" id="KW-1185">Reference proteome</keyword>
<organism evidence="2 3">
    <name type="scientific">Trichonephila clavata</name>
    <name type="common">Joro spider</name>
    <name type="synonym">Nephila clavata</name>
    <dbReference type="NCBI Taxonomy" id="2740835"/>
    <lineage>
        <taxon>Eukaryota</taxon>
        <taxon>Metazoa</taxon>
        <taxon>Ecdysozoa</taxon>
        <taxon>Arthropoda</taxon>
        <taxon>Chelicerata</taxon>
        <taxon>Arachnida</taxon>
        <taxon>Araneae</taxon>
        <taxon>Araneomorphae</taxon>
        <taxon>Entelegynae</taxon>
        <taxon>Araneoidea</taxon>
        <taxon>Nephilidae</taxon>
        <taxon>Trichonephila</taxon>
    </lineage>
</organism>
<evidence type="ECO:0000313" key="2">
    <source>
        <dbReference type="EMBL" id="GFQ69118.1"/>
    </source>
</evidence>
<protein>
    <submittedName>
        <fullName evidence="2">Uncharacterized protein</fullName>
    </submittedName>
</protein>
<dbReference type="Proteomes" id="UP000887116">
    <property type="component" value="Unassembled WGS sequence"/>
</dbReference>
<sequence>MKVGQALRERDDQKTKKAKMWKRKRRKLRKSHIDIQKLGNSAPERRPCMEISVLKGEPFPCIMGPEKDGKKERRRPPLPFWTAAEEKFKSETRTQNRRSLTQRE</sequence>
<feature type="compositionally biased region" description="Basic and acidic residues" evidence="1">
    <location>
        <begin position="84"/>
        <end position="94"/>
    </location>
</feature>
<accession>A0A8X6FX45</accession>
<gene>
    <name evidence="2" type="ORF">TNCT_169301</name>
</gene>